<dbReference type="eggNOG" id="ENOG502ZY73">
    <property type="taxonomic scope" value="Bacteria"/>
</dbReference>
<dbReference type="Proteomes" id="UP000182124">
    <property type="component" value="Unassembled WGS sequence"/>
</dbReference>
<gene>
    <name evidence="2" type="ORF">SAMN02927925_00272</name>
</gene>
<accession>A0A1G4V4Q2</accession>
<name>A0A1G4V4Q2_9FLAO</name>
<keyword evidence="1" id="KW-0732">Signal</keyword>
<feature type="chain" id="PRO_5010179361" description="LTXXQ motif family protein" evidence="1">
    <location>
        <begin position="19"/>
        <end position="117"/>
    </location>
</feature>
<evidence type="ECO:0000256" key="1">
    <source>
        <dbReference type="SAM" id="SignalP"/>
    </source>
</evidence>
<sequence>MKKIIALFVFFFAFSINAAAQDNKAEIDRNAKKDLEALIGIVKLDSDMEKSIYKLLVKKHEGMLSPNATDASKRDISSVIEAKLRATLTAEQTTLLEKNRTVLTQLVSAAPVISEKK</sequence>
<evidence type="ECO:0008006" key="4">
    <source>
        <dbReference type="Google" id="ProtNLM"/>
    </source>
</evidence>
<evidence type="ECO:0000313" key="2">
    <source>
        <dbReference type="EMBL" id="SCX01132.1"/>
    </source>
</evidence>
<dbReference type="RefSeq" id="WP_023575340.1">
    <property type="nucleotide sequence ID" value="NZ_CBCSBQ010000011.1"/>
</dbReference>
<protein>
    <recommendedName>
        <fullName evidence="4">LTXXQ motif family protein</fullName>
    </recommendedName>
</protein>
<dbReference type="AlphaFoldDB" id="A0A1G4V4Q2"/>
<dbReference type="EMBL" id="FMTY01000001">
    <property type="protein sequence ID" value="SCX01132.1"/>
    <property type="molecule type" value="Genomic_DNA"/>
</dbReference>
<proteinExistence type="predicted"/>
<feature type="signal peptide" evidence="1">
    <location>
        <begin position="1"/>
        <end position="18"/>
    </location>
</feature>
<evidence type="ECO:0000313" key="3">
    <source>
        <dbReference type="Proteomes" id="UP000182124"/>
    </source>
</evidence>
<organism evidence="2 3">
    <name type="scientific">Flavobacterium saliperosum</name>
    <dbReference type="NCBI Taxonomy" id="329186"/>
    <lineage>
        <taxon>Bacteria</taxon>
        <taxon>Pseudomonadati</taxon>
        <taxon>Bacteroidota</taxon>
        <taxon>Flavobacteriia</taxon>
        <taxon>Flavobacteriales</taxon>
        <taxon>Flavobacteriaceae</taxon>
        <taxon>Flavobacterium</taxon>
    </lineage>
</organism>
<reference evidence="2 3" key="1">
    <citation type="submission" date="2016-10" db="EMBL/GenBank/DDBJ databases">
        <authorList>
            <person name="de Groot N.N."/>
        </authorList>
    </citation>
    <scope>NUCLEOTIDE SEQUENCE [LARGE SCALE GENOMIC DNA]</scope>
    <source>
        <strain evidence="2 3">CGMCC 1.3801</strain>
    </source>
</reference>